<evidence type="ECO:0000256" key="1">
    <source>
        <dbReference type="SAM" id="MobiDB-lite"/>
    </source>
</evidence>
<name>E9AQ47_LEIMU</name>
<feature type="compositionally biased region" description="Gly residues" evidence="1">
    <location>
        <begin position="17"/>
        <end position="27"/>
    </location>
</feature>
<dbReference type="AlphaFoldDB" id="E9AQ47"/>
<dbReference type="Proteomes" id="UP000007259">
    <property type="component" value="Chromosome 15"/>
</dbReference>
<accession>E9AQ47</accession>
<dbReference type="OMA" id="IWRRAWA"/>
<feature type="compositionally biased region" description="Low complexity" evidence="1">
    <location>
        <begin position="87"/>
        <end position="98"/>
    </location>
</feature>
<feature type="compositionally biased region" description="Low complexity" evidence="1">
    <location>
        <begin position="28"/>
        <end position="49"/>
    </location>
</feature>
<dbReference type="OrthoDB" id="268043at2759"/>
<reference evidence="2 3" key="1">
    <citation type="journal article" date="2011" name="Genome Res.">
        <title>Chromosome and gene copy number variation allow major structural change between species and strains of Leishmania.</title>
        <authorList>
            <person name="Rogers M.B."/>
            <person name="Hilley J.D."/>
            <person name="Dickens N.J."/>
            <person name="Wilkes J."/>
            <person name="Bates P.A."/>
            <person name="Depledge D.P."/>
            <person name="Harris D."/>
            <person name="Her Y."/>
            <person name="Herzyk P."/>
            <person name="Imamura H."/>
            <person name="Otto T.D."/>
            <person name="Sanders M."/>
            <person name="Seeger K."/>
            <person name="Dujardin J.C."/>
            <person name="Berriman M."/>
            <person name="Smith D.F."/>
            <person name="Hertz-Fowler C."/>
            <person name="Mottram J.C."/>
        </authorList>
    </citation>
    <scope>NUCLEOTIDE SEQUENCE [LARGE SCALE GENOMIC DNA]</scope>
    <source>
        <strain evidence="2 3">MHOM/GT/2001/U1103</strain>
    </source>
</reference>
<proteinExistence type="predicted"/>
<dbReference type="EMBL" id="FR799568">
    <property type="protein sequence ID" value="CBZ25065.1"/>
    <property type="molecule type" value="Genomic_DNA"/>
</dbReference>
<feature type="compositionally biased region" description="Basic and acidic residues" evidence="1">
    <location>
        <begin position="76"/>
        <end position="86"/>
    </location>
</feature>
<gene>
    <name evidence="2" type="ORF">LMXM_15_0490</name>
</gene>
<protein>
    <submittedName>
        <fullName evidence="2">Uncharacterized protein</fullName>
    </submittedName>
</protein>
<organism evidence="2 3">
    <name type="scientific">Leishmania mexicana (strain MHOM/GT/2001/U1103)</name>
    <dbReference type="NCBI Taxonomy" id="929439"/>
    <lineage>
        <taxon>Eukaryota</taxon>
        <taxon>Discoba</taxon>
        <taxon>Euglenozoa</taxon>
        <taxon>Kinetoplastea</taxon>
        <taxon>Metakinetoplastina</taxon>
        <taxon>Trypanosomatida</taxon>
        <taxon>Trypanosomatidae</taxon>
        <taxon>Leishmaniinae</taxon>
        <taxon>Leishmania</taxon>
    </lineage>
</organism>
<sequence>MWRGGSNAAPPRSASVGGLGGDGGGSSGRNSQPDSAAPAATSASPKWPLRSLLFSGSRSGRVSGADSARQYQLHKKNDTADNDGDRAAAPAPQLSSSSLTIDNGLETQEHGQQQHLHALMVDQSTRLAHMPGVTQVRQRHGVFAGLGDPRVGDASPLARSVRADVEDWGNGDDWGSLANALEQQTLPELSAANRPSAPGTAHAVDSDDVFVSDVALAHPRHPRASQTAAQELTYTPRQVFPSTSVPSQPVTASASATAALVTATQTPNVTSGRLLAPSPHRGVSQTSSLAAYTPAPPGFQSGIRGLRSAHDMSSGGSEAKGTGADITRRRRRGLGAVAVLPPTSLPTVPSACAHTAGNDEPLTTALTVQEAERQRLAKAAEAAAQRQSWVRAAQEVLEQIADACEADVPTPAEANCNVVYPGARVTEPIRVARRLLDKARSSEGSSANSLEADGDAVRNYGTVVRMLAAHTQTAVAWEGGECEVDHHRMQGARQLVLETWQNISVALPGIWRRAWASAVATLSEDTQLPGVRSLATMMGQERLTLARQTAVALGTLLMQSSSRSDRPLGVNEVHAGVVAGLEAALKSSAAPATASAASTAPTVSEMPPWATEIVAATAEAMVRRDEVIKQHVVDVVSTAAAADDCGSADRAMRRARVQLREGSWTLWYVLRVLGLLAWWEGMLPHLIPCPPPSTQAHTEGRTTDAWS</sequence>
<keyword evidence="3" id="KW-1185">Reference proteome</keyword>
<dbReference type="RefSeq" id="XP_003873574.1">
    <property type="nucleotide sequence ID" value="XM_003873525.1"/>
</dbReference>
<dbReference type="GeneID" id="13449817"/>
<dbReference type="VEuPathDB" id="TriTrypDB:LmxM.15.0490"/>
<evidence type="ECO:0000313" key="2">
    <source>
        <dbReference type="EMBL" id="CBZ25065.1"/>
    </source>
</evidence>
<feature type="region of interest" description="Disordered" evidence="1">
    <location>
        <begin position="1"/>
        <end position="49"/>
    </location>
</feature>
<dbReference type="KEGG" id="lmi:LMXM_15_0490"/>
<evidence type="ECO:0000313" key="3">
    <source>
        <dbReference type="Proteomes" id="UP000007259"/>
    </source>
</evidence>
<feature type="region of interest" description="Disordered" evidence="1">
    <location>
        <begin position="76"/>
        <end position="98"/>
    </location>
</feature>
<dbReference type="PhylomeDB" id="E9AQ47"/>